<evidence type="ECO:0000259" key="3">
    <source>
        <dbReference type="Pfam" id="PF22939"/>
    </source>
</evidence>
<dbReference type="InterPro" id="IPR036770">
    <property type="entry name" value="Ankyrin_rpt-contain_sf"/>
</dbReference>
<dbReference type="Proteomes" id="UP000307440">
    <property type="component" value="Unassembled WGS sequence"/>
</dbReference>
<dbReference type="SUPFAM" id="SSF48403">
    <property type="entry name" value="Ankyrin repeat"/>
    <property type="match status" value="1"/>
</dbReference>
<reference evidence="5 6" key="1">
    <citation type="journal article" date="2019" name="Nat. Ecol. Evol.">
        <title>Megaphylogeny resolves global patterns of mushroom evolution.</title>
        <authorList>
            <person name="Varga T."/>
            <person name="Krizsan K."/>
            <person name="Foldi C."/>
            <person name="Dima B."/>
            <person name="Sanchez-Garcia M."/>
            <person name="Sanchez-Ramirez S."/>
            <person name="Szollosi G.J."/>
            <person name="Szarkandi J.G."/>
            <person name="Papp V."/>
            <person name="Albert L."/>
            <person name="Andreopoulos W."/>
            <person name="Angelini C."/>
            <person name="Antonin V."/>
            <person name="Barry K.W."/>
            <person name="Bougher N.L."/>
            <person name="Buchanan P."/>
            <person name="Buyck B."/>
            <person name="Bense V."/>
            <person name="Catcheside P."/>
            <person name="Chovatia M."/>
            <person name="Cooper J."/>
            <person name="Damon W."/>
            <person name="Desjardin D."/>
            <person name="Finy P."/>
            <person name="Geml J."/>
            <person name="Haridas S."/>
            <person name="Hughes K."/>
            <person name="Justo A."/>
            <person name="Karasinski D."/>
            <person name="Kautmanova I."/>
            <person name="Kiss B."/>
            <person name="Kocsube S."/>
            <person name="Kotiranta H."/>
            <person name="LaButti K.M."/>
            <person name="Lechner B.E."/>
            <person name="Liimatainen K."/>
            <person name="Lipzen A."/>
            <person name="Lukacs Z."/>
            <person name="Mihaltcheva S."/>
            <person name="Morgado L.N."/>
            <person name="Niskanen T."/>
            <person name="Noordeloos M.E."/>
            <person name="Ohm R.A."/>
            <person name="Ortiz-Santana B."/>
            <person name="Ovrebo C."/>
            <person name="Racz N."/>
            <person name="Riley R."/>
            <person name="Savchenko A."/>
            <person name="Shiryaev A."/>
            <person name="Soop K."/>
            <person name="Spirin V."/>
            <person name="Szebenyi C."/>
            <person name="Tomsovsky M."/>
            <person name="Tulloss R.E."/>
            <person name="Uehling J."/>
            <person name="Grigoriev I.V."/>
            <person name="Vagvolgyi C."/>
            <person name="Papp T."/>
            <person name="Martin F.M."/>
            <person name="Miettinen O."/>
            <person name="Hibbett D.S."/>
            <person name="Nagy L.G."/>
        </authorList>
    </citation>
    <scope>NUCLEOTIDE SEQUENCE [LARGE SCALE GENOMIC DNA]</scope>
    <source>
        <strain evidence="5 6">CBS 121175</strain>
    </source>
</reference>
<feature type="domain" description="GPI inositol-deacylase winged helix" evidence="3">
    <location>
        <begin position="426"/>
        <end position="505"/>
    </location>
</feature>
<dbReference type="PANTHER" id="PTHR10039:SF15">
    <property type="entry name" value="NACHT DOMAIN-CONTAINING PROTEIN"/>
    <property type="match status" value="1"/>
</dbReference>
<dbReference type="SUPFAM" id="SSF52540">
    <property type="entry name" value="P-loop containing nucleoside triphosphate hydrolases"/>
    <property type="match status" value="1"/>
</dbReference>
<dbReference type="InterPro" id="IPR054471">
    <property type="entry name" value="GPIID_WHD"/>
</dbReference>
<keyword evidence="1" id="KW-0677">Repeat</keyword>
<accession>A0A5C3L6F8</accession>
<evidence type="ECO:0000256" key="1">
    <source>
        <dbReference type="ARBA" id="ARBA00022737"/>
    </source>
</evidence>
<dbReference type="PANTHER" id="PTHR10039">
    <property type="entry name" value="AMELOGENIN"/>
    <property type="match status" value="1"/>
</dbReference>
<feature type="compositionally biased region" description="Basic and acidic residues" evidence="2">
    <location>
        <begin position="15"/>
        <end position="36"/>
    </location>
</feature>
<dbReference type="AlphaFoldDB" id="A0A5C3L6F8"/>
<feature type="region of interest" description="Disordered" evidence="2">
    <location>
        <begin position="1"/>
        <end position="45"/>
    </location>
</feature>
<keyword evidence="6" id="KW-1185">Reference proteome</keyword>
<dbReference type="OrthoDB" id="194358at2759"/>
<dbReference type="Pfam" id="PF22939">
    <property type="entry name" value="WHD_GPIID"/>
    <property type="match status" value="1"/>
</dbReference>
<evidence type="ECO:0000259" key="4">
    <source>
        <dbReference type="Pfam" id="PF24883"/>
    </source>
</evidence>
<dbReference type="Gene3D" id="3.40.50.300">
    <property type="entry name" value="P-loop containing nucleotide triphosphate hydrolases"/>
    <property type="match status" value="1"/>
</dbReference>
<dbReference type="Gene3D" id="1.25.40.20">
    <property type="entry name" value="Ankyrin repeat-containing domain"/>
    <property type="match status" value="1"/>
</dbReference>
<evidence type="ECO:0000313" key="6">
    <source>
        <dbReference type="Proteomes" id="UP000307440"/>
    </source>
</evidence>
<protein>
    <submittedName>
        <fullName evidence="5">Uncharacterized protein</fullName>
    </submittedName>
</protein>
<sequence>MGAGLSNALQRRRERYQVKRDRNATADDRAGPERQDGSSVKTEPIAPITDFIETDQDSEGSPSTGLPQATAPQVFEPVEIGNYVSTPLVGASTGGDILSKAQGVSFQGFTAITSIVNNNAAIQPDNSEKDSDLVKKILAWISDINYHAIQADNYRKRAAGTGKWAFEDPVISKWLKGAIHILWGVGMPGAGKTILSSIIIDHLTQRAKTNKRICVAFAFSRYTEPFTGEEVLSGLLRQVVQDHPCALQFVKRKYEDHLLHGTRMPQAEVLEVLTAIFNSDLFDEKFCALDGLDEALADTQVDILDTVSELPVNFLIMSRPLPLLKELVPEATLIDIKINDADIKQLIEEKLRRMATLRDLLKEEGMKEVVLRTVVEKSSGMFLVASLQLNMLGGSLHIKALRAALDALPVGVNDMYQATMDRIKTQEGADLALGALAWLVYARESLSMEMLRHALAVETKTFTYDSELLVNSNTLLSVCCGLITFEPQTNLVRLVHFTVREFLVTYLSKAGLTHRPCWLASFVEKFILECQRFPWVHPISHEFDFLNSIQVAAACNFHSLLARWLGSDPSPTNYAPPSNLDLNSRSAKGRTALTLAAVNGHLETAELLIGVEGVDI</sequence>
<feature type="domain" description="Nephrocystin 3-like N-terminal" evidence="4">
    <location>
        <begin position="160"/>
        <end position="319"/>
    </location>
</feature>
<dbReference type="InterPro" id="IPR056884">
    <property type="entry name" value="NPHP3-like_N"/>
</dbReference>
<evidence type="ECO:0000256" key="2">
    <source>
        <dbReference type="SAM" id="MobiDB-lite"/>
    </source>
</evidence>
<proteinExistence type="predicted"/>
<dbReference type="Pfam" id="PF24883">
    <property type="entry name" value="NPHP3_N"/>
    <property type="match status" value="1"/>
</dbReference>
<dbReference type="InterPro" id="IPR027417">
    <property type="entry name" value="P-loop_NTPase"/>
</dbReference>
<organism evidence="5 6">
    <name type="scientific">Coprinopsis marcescibilis</name>
    <name type="common">Agaric fungus</name>
    <name type="synonym">Psathyrella marcescibilis</name>
    <dbReference type="NCBI Taxonomy" id="230819"/>
    <lineage>
        <taxon>Eukaryota</taxon>
        <taxon>Fungi</taxon>
        <taxon>Dikarya</taxon>
        <taxon>Basidiomycota</taxon>
        <taxon>Agaricomycotina</taxon>
        <taxon>Agaricomycetes</taxon>
        <taxon>Agaricomycetidae</taxon>
        <taxon>Agaricales</taxon>
        <taxon>Agaricineae</taxon>
        <taxon>Psathyrellaceae</taxon>
        <taxon>Coprinopsis</taxon>
    </lineage>
</organism>
<dbReference type="STRING" id="230819.A0A5C3L6F8"/>
<dbReference type="EMBL" id="ML210212">
    <property type="protein sequence ID" value="TFK23788.1"/>
    <property type="molecule type" value="Genomic_DNA"/>
</dbReference>
<gene>
    <name evidence="5" type="ORF">FA15DRAFT_694854</name>
</gene>
<name>A0A5C3L6F8_COPMA</name>
<evidence type="ECO:0000313" key="5">
    <source>
        <dbReference type="EMBL" id="TFK23788.1"/>
    </source>
</evidence>